<gene>
    <name evidence="9" type="ORF">A4G23_03063</name>
</gene>
<dbReference type="AlphaFoldDB" id="A0A1D8G3Z8"/>
<evidence type="ECO:0000256" key="4">
    <source>
        <dbReference type="ARBA" id="ARBA00023136"/>
    </source>
</evidence>
<keyword evidence="4 6" id="KW-0472">Membrane</keyword>
<protein>
    <submittedName>
        <fullName evidence="9">O-Antigen ligase</fullName>
    </submittedName>
</protein>
<feature type="compositionally biased region" description="Gly residues" evidence="5">
    <location>
        <begin position="555"/>
        <end position="577"/>
    </location>
</feature>
<proteinExistence type="predicted"/>
<feature type="transmembrane region" description="Helical" evidence="6">
    <location>
        <begin position="251"/>
        <end position="271"/>
    </location>
</feature>
<feature type="region of interest" description="Disordered" evidence="5">
    <location>
        <begin position="521"/>
        <end position="588"/>
    </location>
</feature>
<evidence type="ECO:0000313" key="9">
    <source>
        <dbReference type="EMBL" id="AOT60196.1"/>
    </source>
</evidence>
<organism evidence="9 10">
    <name type="scientific">Streptomyces rubrolavendulae</name>
    <dbReference type="NCBI Taxonomy" id="285473"/>
    <lineage>
        <taxon>Bacteria</taxon>
        <taxon>Bacillati</taxon>
        <taxon>Actinomycetota</taxon>
        <taxon>Actinomycetes</taxon>
        <taxon>Kitasatosporales</taxon>
        <taxon>Streptomycetaceae</taxon>
        <taxon>Streptomyces</taxon>
    </lineage>
</organism>
<dbReference type="GO" id="GO:0016874">
    <property type="term" value="F:ligase activity"/>
    <property type="evidence" value="ECO:0007669"/>
    <property type="project" value="UniProtKB-KW"/>
</dbReference>
<dbReference type="PANTHER" id="PTHR37422">
    <property type="entry name" value="TEICHURONIC ACID BIOSYNTHESIS PROTEIN TUAE"/>
    <property type="match status" value="1"/>
</dbReference>
<evidence type="ECO:0000256" key="5">
    <source>
        <dbReference type="SAM" id="MobiDB-lite"/>
    </source>
</evidence>
<feature type="transmembrane region" description="Helical" evidence="6">
    <location>
        <begin position="120"/>
        <end position="139"/>
    </location>
</feature>
<dbReference type="Proteomes" id="UP000095349">
    <property type="component" value="Chromosome"/>
</dbReference>
<dbReference type="STRING" id="285473.A4G23_03063"/>
<keyword evidence="7" id="KW-0732">Signal</keyword>
<evidence type="ECO:0000256" key="1">
    <source>
        <dbReference type="ARBA" id="ARBA00004141"/>
    </source>
</evidence>
<feature type="domain" description="O-antigen ligase-related" evidence="8">
    <location>
        <begin position="286"/>
        <end position="443"/>
    </location>
</feature>
<evidence type="ECO:0000313" key="10">
    <source>
        <dbReference type="Proteomes" id="UP000095349"/>
    </source>
</evidence>
<evidence type="ECO:0000256" key="2">
    <source>
        <dbReference type="ARBA" id="ARBA00022692"/>
    </source>
</evidence>
<keyword evidence="2 6" id="KW-0812">Transmembrane</keyword>
<feature type="compositionally biased region" description="Gly residues" evidence="5">
    <location>
        <begin position="46"/>
        <end position="56"/>
    </location>
</feature>
<feature type="transmembrane region" description="Helical" evidence="6">
    <location>
        <begin position="206"/>
        <end position="228"/>
    </location>
</feature>
<feature type="transmembrane region" description="Helical" evidence="6">
    <location>
        <begin position="324"/>
        <end position="346"/>
    </location>
</feature>
<evidence type="ECO:0000256" key="6">
    <source>
        <dbReference type="SAM" id="Phobius"/>
    </source>
</evidence>
<comment type="subcellular location">
    <subcellularLocation>
        <location evidence="1">Membrane</location>
        <topology evidence="1">Multi-pass membrane protein</topology>
    </subcellularLocation>
</comment>
<dbReference type="InterPro" id="IPR007016">
    <property type="entry name" value="O-antigen_ligase-rel_domated"/>
</dbReference>
<evidence type="ECO:0000259" key="8">
    <source>
        <dbReference type="Pfam" id="PF04932"/>
    </source>
</evidence>
<dbReference type="GO" id="GO:0016020">
    <property type="term" value="C:membrane"/>
    <property type="evidence" value="ECO:0007669"/>
    <property type="project" value="UniProtKB-SubCell"/>
</dbReference>
<feature type="transmembrane region" description="Helical" evidence="6">
    <location>
        <begin position="278"/>
        <end position="295"/>
    </location>
</feature>
<feature type="transmembrane region" description="Helical" evidence="6">
    <location>
        <begin position="181"/>
        <end position="199"/>
    </location>
</feature>
<dbReference type="InterPro" id="IPR051533">
    <property type="entry name" value="WaaL-like"/>
</dbReference>
<keyword evidence="3 6" id="KW-1133">Transmembrane helix</keyword>
<dbReference type="KEGG" id="srn:A4G23_03063"/>
<sequence length="588" mass="57263">MAASALPPASTAAAPAASAAATASAAAVPTASRAVCAPAAARGPASRGGGAAGGARAGSPGSPGSPVPPPPPAPRASCGAFAYGLRLPAARAAAGRHAHLLPLLAVVALLLVPPGRGPDAGGGTLADAASGLLVLWCLVRVARARVRPLTRLAAVVVGLPVVGLCAAAVTAHDPAAALPGLVRHLQVFVLVPAAVVLTLRDRRDLVAVAWALIGLALVQGGVGVVQYATGTGASYRGEDVRAVGTFGPTDVMGMATVVAYGIVAAVGLALGEPARSRARFAALGCAALLAVPLVLSFSRGAWIATLLACAAQLVATGPRRALRAALAAGALAVVLVGGLGVGSAMVQERVASITRVAAAPDRSVTDRYAMWAAAAGMWRDRPLTGVGLKGFPAHRDSHASLALSSGSDTAGAGMGFRRQPLLSPHNMYLLVLGEQGLLGLLALGGGWLALLLCGCRRLPAALRTGREADCALVALGLLGWQLVDFLYADIGGPSTVLTAVVLGVSAWWALAPRDAGAGAGTAAGGRSRSASGEGAGAAGGGPGVGAGARRSGCGVRSGAGLRSGAGVRSGFGGGPGTVPGAVPPGGRP</sequence>
<dbReference type="EMBL" id="CP017316">
    <property type="protein sequence ID" value="AOT60196.1"/>
    <property type="molecule type" value="Genomic_DNA"/>
</dbReference>
<evidence type="ECO:0000256" key="3">
    <source>
        <dbReference type="ARBA" id="ARBA00022989"/>
    </source>
</evidence>
<feature type="chain" id="PRO_5038861139" evidence="7">
    <location>
        <begin position="20"/>
        <end position="588"/>
    </location>
</feature>
<feature type="signal peptide" evidence="7">
    <location>
        <begin position="1"/>
        <end position="19"/>
    </location>
</feature>
<feature type="compositionally biased region" description="Gly residues" evidence="5">
    <location>
        <begin position="533"/>
        <end position="546"/>
    </location>
</feature>
<accession>A0A1D8G3Z8</accession>
<feature type="transmembrane region" description="Helical" evidence="6">
    <location>
        <begin position="151"/>
        <end position="169"/>
    </location>
</feature>
<keyword evidence="10" id="KW-1185">Reference proteome</keyword>
<dbReference type="PANTHER" id="PTHR37422:SF13">
    <property type="entry name" value="LIPOPOLYSACCHARIDE BIOSYNTHESIS PROTEIN PA4999-RELATED"/>
    <property type="match status" value="1"/>
</dbReference>
<keyword evidence="9" id="KW-0436">Ligase</keyword>
<dbReference type="OrthoDB" id="5150405at2"/>
<reference evidence="9 10" key="1">
    <citation type="submission" date="2016-09" db="EMBL/GenBank/DDBJ databases">
        <title>Streptomyces rubrolavendulae MJM4426 Genome sequencing and assembly.</title>
        <authorList>
            <person name="Kim J.-G."/>
        </authorList>
    </citation>
    <scope>NUCLEOTIDE SEQUENCE [LARGE SCALE GENOMIC DNA]</scope>
    <source>
        <strain evidence="9 10">MJM4426</strain>
    </source>
</reference>
<feature type="region of interest" description="Disordered" evidence="5">
    <location>
        <begin position="38"/>
        <end position="73"/>
    </location>
</feature>
<feature type="transmembrane region" description="Helical" evidence="6">
    <location>
        <begin position="437"/>
        <end position="458"/>
    </location>
</feature>
<name>A0A1D8G3Z8_9ACTN</name>
<dbReference type="Pfam" id="PF04932">
    <property type="entry name" value="Wzy_C"/>
    <property type="match status" value="1"/>
</dbReference>
<feature type="compositionally biased region" description="Pro residues" evidence="5">
    <location>
        <begin position="63"/>
        <end position="73"/>
    </location>
</feature>
<evidence type="ECO:0000256" key="7">
    <source>
        <dbReference type="SAM" id="SignalP"/>
    </source>
</evidence>
<dbReference type="PATRIC" id="fig|285473.5.peg.3199"/>